<gene>
    <name evidence="5" type="ORF">PCOR1329_LOCUS49362</name>
</gene>
<dbReference type="Proteomes" id="UP001189429">
    <property type="component" value="Unassembled WGS sequence"/>
</dbReference>
<feature type="domain" description="S1 motif" evidence="4">
    <location>
        <begin position="11"/>
        <end position="79"/>
    </location>
</feature>
<protein>
    <recommendedName>
        <fullName evidence="4">S1 motif domain-containing protein</fullName>
    </recommendedName>
</protein>
<dbReference type="PROSITE" id="PS50126">
    <property type="entry name" value="S1"/>
    <property type="match status" value="5"/>
</dbReference>
<dbReference type="SUPFAM" id="SSF50249">
    <property type="entry name" value="Nucleic acid-binding proteins"/>
    <property type="match status" value="4"/>
</dbReference>
<evidence type="ECO:0000256" key="3">
    <source>
        <dbReference type="ARBA" id="ARBA00023274"/>
    </source>
</evidence>
<dbReference type="InterPro" id="IPR012340">
    <property type="entry name" value="NA-bd_OB-fold"/>
</dbReference>
<evidence type="ECO:0000313" key="5">
    <source>
        <dbReference type="EMBL" id="CAK0860363.1"/>
    </source>
</evidence>
<comment type="caution">
    <text evidence="5">The sequence shown here is derived from an EMBL/GenBank/DDBJ whole genome shotgun (WGS) entry which is preliminary data.</text>
</comment>
<evidence type="ECO:0000256" key="1">
    <source>
        <dbReference type="ARBA" id="ARBA00006767"/>
    </source>
</evidence>
<proteinExistence type="inferred from homology"/>
<evidence type="ECO:0000313" key="6">
    <source>
        <dbReference type="Proteomes" id="UP001189429"/>
    </source>
</evidence>
<dbReference type="Gene3D" id="2.40.50.140">
    <property type="entry name" value="Nucleic acid-binding proteins"/>
    <property type="match status" value="4"/>
</dbReference>
<dbReference type="SMART" id="SM00316">
    <property type="entry name" value="S1"/>
    <property type="match status" value="5"/>
</dbReference>
<dbReference type="InterPro" id="IPR003029">
    <property type="entry name" value="S1_domain"/>
</dbReference>
<dbReference type="EMBL" id="CAUYUJ010015971">
    <property type="protein sequence ID" value="CAK0860363.1"/>
    <property type="molecule type" value="Genomic_DNA"/>
</dbReference>
<feature type="domain" description="S1 motif" evidence="4">
    <location>
        <begin position="199"/>
        <end position="263"/>
    </location>
</feature>
<name>A0ABN9UM07_9DINO</name>
<evidence type="ECO:0000256" key="2">
    <source>
        <dbReference type="ARBA" id="ARBA00022980"/>
    </source>
</evidence>
<dbReference type="PANTHER" id="PTHR10724">
    <property type="entry name" value="30S RIBOSOMAL PROTEIN S1"/>
    <property type="match status" value="1"/>
</dbReference>
<feature type="domain" description="S1 motif" evidence="4">
    <location>
        <begin position="401"/>
        <end position="423"/>
    </location>
</feature>
<keyword evidence="6" id="KW-1185">Reference proteome</keyword>
<evidence type="ECO:0000259" key="4">
    <source>
        <dbReference type="PROSITE" id="PS50126"/>
    </source>
</evidence>
<accession>A0ABN9UM07</accession>
<dbReference type="InterPro" id="IPR050437">
    <property type="entry name" value="Ribos_protein_bS1-like"/>
</dbReference>
<feature type="non-terminal residue" evidence="5">
    <location>
        <position position="1"/>
    </location>
</feature>
<dbReference type="PANTHER" id="PTHR10724:SF7">
    <property type="entry name" value="SMALL RIBOSOMAL SUBUNIT PROTEIN BS1C"/>
    <property type="match status" value="1"/>
</dbReference>
<feature type="domain" description="S1 motif" evidence="4">
    <location>
        <begin position="327"/>
        <end position="392"/>
    </location>
</feature>
<comment type="similarity">
    <text evidence="1">Belongs to the bacterial ribosomal protein bS1 family.</text>
</comment>
<organism evidence="5 6">
    <name type="scientific">Prorocentrum cordatum</name>
    <dbReference type="NCBI Taxonomy" id="2364126"/>
    <lineage>
        <taxon>Eukaryota</taxon>
        <taxon>Sar</taxon>
        <taxon>Alveolata</taxon>
        <taxon>Dinophyceae</taxon>
        <taxon>Prorocentrales</taxon>
        <taxon>Prorocentraceae</taxon>
        <taxon>Prorocentrum</taxon>
    </lineage>
</organism>
<feature type="non-terminal residue" evidence="5">
    <location>
        <position position="512"/>
    </location>
</feature>
<dbReference type="Pfam" id="PF00575">
    <property type="entry name" value="S1"/>
    <property type="match status" value="3"/>
</dbReference>
<keyword evidence="3" id="KW-0687">Ribonucleoprotein</keyword>
<reference evidence="5" key="1">
    <citation type="submission" date="2023-10" db="EMBL/GenBank/DDBJ databases">
        <authorList>
            <person name="Chen Y."/>
            <person name="Shah S."/>
            <person name="Dougan E. K."/>
            <person name="Thang M."/>
            <person name="Chan C."/>
        </authorList>
    </citation>
    <scope>NUCLEOTIDE SEQUENCE [LARGE SCALE GENOMIC DNA]</scope>
</reference>
<keyword evidence="2" id="KW-0689">Ribosomal protein</keyword>
<feature type="domain" description="S1 motif" evidence="4">
    <location>
        <begin position="433"/>
        <end position="502"/>
    </location>
</feature>
<sequence>PAGGLEDLNVDNEFEGTVKRVANIGMYVDIGAEKDALLPSMMIPKGTKYKVGDKISGLTITEVQTGGTPATRKICLNVKAAPLKVGEGEIIQGTCEGTTKKGDKVELRVVQIDGNKITVSLDLEPKAAGIKIEDLVEGQKVQGTVIRVNPQFGLFMDIGSERDALYRTNQSEKPISEYAEGEKEVEVSEKQMPSECKVGEVLEGTVESITEFGVLFDARLTVSVLCPRSVLGKQASEHTVGEAADLTIMTIEAATNRISVSTQAGAPISDFPRGAQPLSEDNKGDEITNLFVVTSDAARCQLEVSSIEVLNSQQEDETMSLSELKVGDTVEGKVSRVMDSGVFVDVGAKRDALYSVSELVKPIDQFKRGQEMTGLKIIQADPSRQRLAVSSRKLAGGFSDGEVIDGKVEKVMNFGAFIEIGSGSGVKIGNLKGQQLKETVRAHKEYGAFVAIGLGRKEGLLPASFVTAREGMSMEALEIGDSLDVYIARLDVDKKKVTLSLTEPSEDSVVAP</sequence>